<dbReference type="InterPro" id="IPR001926">
    <property type="entry name" value="TrpB-like_PALP"/>
</dbReference>
<evidence type="ECO:0000259" key="3">
    <source>
        <dbReference type="Pfam" id="PF00291"/>
    </source>
</evidence>
<organism evidence="4">
    <name type="scientific">uncultured Gemmatimonadota bacterium</name>
    <dbReference type="NCBI Taxonomy" id="203437"/>
    <lineage>
        <taxon>Bacteria</taxon>
        <taxon>Pseudomonadati</taxon>
        <taxon>Gemmatimonadota</taxon>
        <taxon>environmental samples</taxon>
    </lineage>
</organism>
<protein>
    <submittedName>
        <fullName evidence="4">Pyridoxal-5'-phosphate-dependent enzyme beta superfamily (Fold type II)</fullName>
    </submittedName>
</protein>
<comment type="cofactor">
    <cofactor evidence="1">
        <name>pyridoxal 5'-phosphate</name>
        <dbReference type="ChEBI" id="CHEBI:597326"/>
    </cofactor>
</comment>
<dbReference type="Pfam" id="PF00291">
    <property type="entry name" value="PALP"/>
    <property type="match status" value="1"/>
</dbReference>
<dbReference type="EMBL" id="CADCTV010000061">
    <property type="protein sequence ID" value="CAA9298053.1"/>
    <property type="molecule type" value="Genomic_DNA"/>
</dbReference>
<dbReference type="Gene3D" id="3.40.50.1100">
    <property type="match status" value="2"/>
</dbReference>
<dbReference type="CDD" id="cd01561">
    <property type="entry name" value="CBS_like"/>
    <property type="match status" value="1"/>
</dbReference>
<dbReference type="PANTHER" id="PTHR10314">
    <property type="entry name" value="CYSTATHIONINE BETA-SYNTHASE"/>
    <property type="match status" value="1"/>
</dbReference>
<dbReference type="InterPro" id="IPR036052">
    <property type="entry name" value="TrpB-like_PALP_sf"/>
</dbReference>
<keyword evidence="2" id="KW-0663">Pyridoxal phosphate</keyword>
<dbReference type="AlphaFoldDB" id="A0A6J4K897"/>
<accession>A0A6J4K897</accession>
<evidence type="ECO:0000313" key="4">
    <source>
        <dbReference type="EMBL" id="CAA9298053.1"/>
    </source>
</evidence>
<dbReference type="InterPro" id="IPR050214">
    <property type="entry name" value="Cys_Synth/Cystath_Beta-Synth"/>
</dbReference>
<dbReference type="SUPFAM" id="SSF53686">
    <property type="entry name" value="Tryptophan synthase beta subunit-like PLP-dependent enzymes"/>
    <property type="match status" value="1"/>
</dbReference>
<sequence length="354" mass="38058">MSGPVIHASFVDAIALPRVVWLRPNLVGLAFPLMKLLPARFIIRKALDEGELRPGGLIAETTSGTFGLALAMVARLGGHPLTLVSDPAIDAPLQRRLEDLGATVHIVREPGPTGGFQQARLAVLERVLAENPGSLCPRQYSNPHNPGSYAPCAEQLAHAAGAVDCLIGTVGSGGSVCGTSSYLRLISPELEVIGVDTHRSVLFGQSDAGSGRLLRGLGNSLMPPNVDHTAFDVVHWVGAAQAFLATRLLHRDHALYVGPTSGAAYLVADAWARDNPDRLGAVIFPDEGYRYQDTVYDDAWLEAQGARLDVLPREPVEWEHPHDGDDPWAFFRWGRRSYAEVMDRAGAGPRLVPA</sequence>
<name>A0A6J4K897_9BACT</name>
<evidence type="ECO:0000256" key="1">
    <source>
        <dbReference type="ARBA" id="ARBA00001933"/>
    </source>
</evidence>
<evidence type="ECO:0000256" key="2">
    <source>
        <dbReference type="ARBA" id="ARBA00022898"/>
    </source>
</evidence>
<reference evidence="4" key="1">
    <citation type="submission" date="2020-02" db="EMBL/GenBank/DDBJ databases">
        <authorList>
            <person name="Meier V. D."/>
        </authorList>
    </citation>
    <scope>NUCLEOTIDE SEQUENCE</scope>
    <source>
        <strain evidence="4">AVDCRST_MAG89</strain>
    </source>
</reference>
<feature type="domain" description="Tryptophan synthase beta chain-like PALP" evidence="3">
    <location>
        <begin position="35"/>
        <end position="270"/>
    </location>
</feature>
<dbReference type="GO" id="GO:1901605">
    <property type="term" value="P:alpha-amino acid metabolic process"/>
    <property type="evidence" value="ECO:0007669"/>
    <property type="project" value="UniProtKB-ARBA"/>
</dbReference>
<proteinExistence type="predicted"/>
<gene>
    <name evidence="4" type="ORF">AVDCRST_MAG89-258</name>
</gene>